<keyword evidence="4" id="KW-0560">Oxidoreductase</keyword>
<evidence type="ECO:0000256" key="1">
    <source>
        <dbReference type="ARBA" id="ARBA00007801"/>
    </source>
</evidence>
<comment type="similarity">
    <text evidence="1">Belongs to the PheA/TfdB FAD monooxygenase family.</text>
</comment>
<dbReference type="InterPro" id="IPR036188">
    <property type="entry name" value="FAD/NAD-bd_sf"/>
</dbReference>
<organism evidence="7 8">
    <name type="scientific">Mycosarcoma maydis</name>
    <name type="common">Corn smut fungus</name>
    <name type="synonym">Ustilago maydis</name>
    <dbReference type="NCBI Taxonomy" id="5270"/>
    <lineage>
        <taxon>Eukaryota</taxon>
        <taxon>Fungi</taxon>
        <taxon>Dikarya</taxon>
        <taxon>Basidiomycota</taxon>
        <taxon>Ustilaginomycotina</taxon>
        <taxon>Ustilaginomycetes</taxon>
        <taxon>Ustilaginales</taxon>
        <taxon>Ustilaginaceae</taxon>
        <taxon>Mycosarcoma</taxon>
    </lineage>
</organism>
<dbReference type="VEuPathDB" id="FungiDB:UMAG_04107"/>
<dbReference type="InterPro" id="IPR050641">
    <property type="entry name" value="RIFMO-like"/>
</dbReference>
<dbReference type="CDD" id="cd02979">
    <property type="entry name" value="PHOX_C"/>
    <property type="match status" value="1"/>
</dbReference>
<dbReference type="InParanoid" id="A0A0D1DYN1"/>
<feature type="domain" description="FAD-binding" evidence="5">
    <location>
        <begin position="33"/>
        <end position="398"/>
    </location>
</feature>
<dbReference type="PANTHER" id="PTHR43004">
    <property type="entry name" value="TRK SYSTEM POTASSIUM UPTAKE PROTEIN"/>
    <property type="match status" value="1"/>
</dbReference>
<dbReference type="OMA" id="TIRARYM"/>
<sequence>MSPSAETRNLETYCVNDRQSVADGENHRDDVIDVLIVGAGPAGLMLAACAAHAGLRIRVVDSGHASHHERGRGDALQCRTIEVLRMVGVGQEIIDQGVKMFARTFWDTSQSKPECISRSSFFSPTFDIDDCYSLGVRQGVVEDALRRKLYQTDSTQVDYGWSFVDAELEMRESHDSSVVVRLESEYGDAQTIRARYMVGCDGGRSAVRRWLRSYHGILLEGDSHDSRWAAVDVIGVETDFPDIRNLSILHGTTSTVLVIPRESIDGQSCVRLYCQLPDMPLSIQEPASSDVTTLQQVLHVVNDTFSPFKIRFQHVHWFTVYTVSQRLVSALDVQGRIFLAGDAAHLHSPKGGLGMNTSLMDAHNLALKLALVEKHGMPASLLTTYNLERRMVAEQLINMDRDLIQFFARHQRQQTIHNKGKDDRGSKYGGNTEQENALAVFQRRNEAYQSGVSILYPRSQLVGTDQSDSCAAASALHDQQPAESRLAWLLSSAGQAATTGAVCGPFGLFAGARLLPATVTRWKDCNPISVLESLAFADARFTVFACTGLLPTSEILGFLKHVARPGGLHQQLRSKHPASEVQPDRSHLLPGLLDPHRPVLQLVGITMHSHVSMQLAASQTDLCCYSTRAIDANVVQFNPDWWMCDDRASLSPYPDQMGKPSMLVHPAHEKWRVDPNRGALVVVRPDSHVALVTSSIYEWKAVEAFFASLLPGLA</sequence>
<dbReference type="AlphaFoldDB" id="A0A0D1DYN1"/>
<feature type="domain" description="Phenol hydroxylase-like C-terminal dimerisation" evidence="6">
    <location>
        <begin position="666"/>
        <end position="710"/>
    </location>
</feature>
<dbReference type="Pfam" id="PF01494">
    <property type="entry name" value="FAD_binding_3"/>
    <property type="match status" value="1"/>
</dbReference>
<dbReference type="Proteomes" id="UP000000561">
    <property type="component" value="Chromosome 12"/>
</dbReference>
<name>A0A0D1DYN1_MYCMD</name>
<dbReference type="RefSeq" id="XP_011390612.1">
    <property type="nucleotide sequence ID" value="XM_011392310.1"/>
</dbReference>
<dbReference type="EMBL" id="CM003151">
    <property type="protein sequence ID" value="KIS67605.1"/>
    <property type="molecule type" value="Genomic_DNA"/>
</dbReference>
<dbReference type="OrthoDB" id="10016252at2759"/>
<dbReference type="STRING" id="237631.A0A0D1DYN1"/>
<keyword evidence="2" id="KW-0285">Flavoprotein</keyword>
<evidence type="ECO:0008006" key="9">
    <source>
        <dbReference type="Google" id="ProtNLM"/>
    </source>
</evidence>
<dbReference type="InterPro" id="IPR036249">
    <property type="entry name" value="Thioredoxin-like_sf"/>
</dbReference>
<dbReference type="SUPFAM" id="SSF54373">
    <property type="entry name" value="FAD-linked reductases, C-terminal domain"/>
    <property type="match status" value="1"/>
</dbReference>
<dbReference type="SUPFAM" id="SSF51905">
    <property type="entry name" value="FAD/NAD(P)-binding domain"/>
    <property type="match status" value="1"/>
</dbReference>
<gene>
    <name evidence="7" type="ORF">UMAG_04107</name>
</gene>
<dbReference type="Pfam" id="PF07976">
    <property type="entry name" value="Phe_hydrox_dim"/>
    <property type="match status" value="1"/>
</dbReference>
<accession>A0A0D1DYN1</accession>
<keyword evidence="3" id="KW-0274">FAD</keyword>
<dbReference type="GO" id="GO:0016491">
    <property type="term" value="F:oxidoreductase activity"/>
    <property type="evidence" value="ECO:0000318"/>
    <property type="project" value="GO_Central"/>
</dbReference>
<evidence type="ECO:0000313" key="7">
    <source>
        <dbReference type="EMBL" id="KIS67605.1"/>
    </source>
</evidence>
<evidence type="ECO:0000256" key="3">
    <source>
        <dbReference type="ARBA" id="ARBA00022827"/>
    </source>
</evidence>
<dbReference type="Gene3D" id="3.40.30.20">
    <property type="match status" value="1"/>
</dbReference>
<dbReference type="Gene3D" id="3.30.9.10">
    <property type="entry name" value="D-Amino Acid Oxidase, subunit A, domain 2"/>
    <property type="match status" value="1"/>
</dbReference>
<dbReference type="GO" id="GO:0016709">
    <property type="term" value="F:oxidoreductase activity, acting on paired donors, with incorporation or reduction of molecular oxygen, NAD(P)H as one donor, and incorporation of one atom of oxygen"/>
    <property type="evidence" value="ECO:0007669"/>
    <property type="project" value="UniProtKB-ARBA"/>
</dbReference>
<evidence type="ECO:0000259" key="5">
    <source>
        <dbReference type="Pfam" id="PF01494"/>
    </source>
</evidence>
<dbReference type="PRINTS" id="PR00420">
    <property type="entry name" value="RNGMNOXGNASE"/>
</dbReference>
<dbReference type="KEGG" id="uma:UMAG_04107"/>
<evidence type="ECO:0000313" key="8">
    <source>
        <dbReference type="Proteomes" id="UP000000561"/>
    </source>
</evidence>
<dbReference type="GeneID" id="23564383"/>
<evidence type="ECO:0000259" key="6">
    <source>
        <dbReference type="Pfam" id="PF07976"/>
    </source>
</evidence>
<keyword evidence="8" id="KW-1185">Reference proteome</keyword>
<dbReference type="PANTHER" id="PTHR43004:SF4">
    <property type="entry name" value="FAD-BINDING DOMAIN-CONTAINING PROTEIN"/>
    <property type="match status" value="1"/>
</dbReference>
<dbReference type="InterPro" id="IPR038220">
    <property type="entry name" value="PHOX_C_sf"/>
</dbReference>
<dbReference type="Gene3D" id="3.50.50.60">
    <property type="entry name" value="FAD/NAD(P)-binding domain"/>
    <property type="match status" value="1"/>
</dbReference>
<evidence type="ECO:0000256" key="2">
    <source>
        <dbReference type="ARBA" id="ARBA00022630"/>
    </source>
</evidence>
<dbReference type="InterPro" id="IPR002938">
    <property type="entry name" value="FAD-bd"/>
</dbReference>
<dbReference type="SUPFAM" id="SSF52833">
    <property type="entry name" value="Thioredoxin-like"/>
    <property type="match status" value="1"/>
</dbReference>
<protein>
    <recommendedName>
        <fullName evidence="9">FAD-binding domain-containing protein</fullName>
    </recommendedName>
</protein>
<evidence type="ECO:0000256" key="4">
    <source>
        <dbReference type="ARBA" id="ARBA00023002"/>
    </source>
</evidence>
<dbReference type="eggNOG" id="KOG3855">
    <property type="taxonomic scope" value="Eukaryota"/>
</dbReference>
<dbReference type="GO" id="GO:0071949">
    <property type="term" value="F:FAD binding"/>
    <property type="evidence" value="ECO:0007669"/>
    <property type="project" value="InterPro"/>
</dbReference>
<proteinExistence type="inferred from homology"/>
<reference evidence="7 8" key="1">
    <citation type="journal article" date="2006" name="Nature">
        <title>Insights from the genome of the biotrophic fungal plant pathogen Ustilago maydis.</title>
        <authorList>
            <person name="Kamper J."/>
            <person name="Kahmann R."/>
            <person name="Bolker M."/>
            <person name="Ma L.J."/>
            <person name="Brefort T."/>
            <person name="Saville B.J."/>
            <person name="Banuett F."/>
            <person name="Kronstad J.W."/>
            <person name="Gold S.E."/>
            <person name="Muller O."/>
            <person name="Perlin M.H."/>
            <person name="Wosten H.A."/>
            <person name="de Vries R."/>
            <person name="Ruiz-Herrera J."/>
            <person name="Reynaga-Pena C.G."/>
            <person name="Snetselaar K."/>
            <person name="McCann M."/>
            <person name="Perez-Martin J."/>
            <person name="Feldbrugge M."/>
            <person name="Basse C.W."/>
            <person name="Steinberg G."/>
            <person name="Ibeas J.I."/>
            <person name="Holloman W."/>
            <person name="Guzman P."/>
            <person name="Farman M."/>
            <person name="Stajich J.E."/>
            <person name="Sentandreu R."/>
            <person name="Gonzalez-Prieto J.M."/>
            <person name="Kennell J.C."/>
            <person name="Molina L."/>
            <person name="Schirawski J."/>
            <person name="Mendoza-Mendoza A."/>
            <person name="Greilinger D."/>
            <person name="Munch K."/>
            <person name="Rossel N."/>
            <person name="Scherer M."/>
            <person name="Vranes M."/>
            <person name="Ladendorf O."/>
            <person name="Vincon V."/>
            <person name="Fuchs U."/>
            <person name="Sandrock B."/>
            <person name="Meng S."/>
            <person name="Ho E.C."/>
            <person name="Cahill M.J."/>
            <person name="Boyce K.J."/>
            <person name="Klose J."/>
            <person name="Klosterman S.J."/>
            <person name="Deelstra H.J."/>
            <person name="Ortiz-Castellanos L."/>
            <person name="Li W."/>
            <person name="Sanchez-Alonso P."/>
            <person name="Schreier P.H."/>
            <person name="Hauser-Hahn I."/>
            <person name="Vaupel M."/>
            <person name="Koopmann E."/>
            <person name="Friedrich G."/>
            <person name="Voss H."/>
            <person name="Schluter T."/>
            <person name="Margolis J."/>
            <person name="Platt D."/>
            <person name="Swimmer C."/>
            <person name="Gnirke A."/>
            <person name="Chen F."/>
            <person name="Vysotskaia V."/>
            <person name="Mannhaupt G."/>
            <person name="Guldener U."/>
            <person name="Munsterkotter M."/>
            <person name="Haase D."/>
            <person name="Oesterheld M."/>
            <person name="Mewes H.W."/>
            <person name="Mauceli E.W."/>
            <person name="DeCaprio D."/>
            <person name="Wade C.M."/>
            <person name="Butler J."/>
            <person name="Young S."/>
            <person name="Jaffe D.B."/>
            <person name="Calvo S."/>
            <person name="Nusbaum C."/>
            <person name="Galagan J."/>
            <person name="Birren B.W."/>
        </authorList>
    </citation>
    <scope>NUCLEOTIDE SEQUENCE [LARGE SCALE GENOMIC DNA]</scope>
    <source>
        <strain evidence="8">DSM 14603 / FGSC 9021 / UM521</strain>
    </source>
</reference>
<dbReference type="InterPro" id="IPR012941">
    <property type="entry name" value="Phe_hydrox_C_dim_dom"/>
</dbReference>